<dbReference type="EMBL" id="CP047628">
    <property type="protein sequence ID" value="QIW58389.1"/>
    <property type="molecule type" value="Genomic_DNA"/>
</dbReference>
<evidence type="ECO:0000256" key="2">
    <source>
        <dbReference type="SAM" id="MobiDB-lite"/>
    </source>
</evidence>
<protein>
    <submittedName>
        <fullName evidence="3">Uncharacterized protein</fullName>
    </submittedName>
</protein>
<name>A0AAE6YL26_9LACT</name>
<sequence length="269" mass="29861">MKKMNKIIIGIVITLLVIAGGSYGIYANVQHQKEVKLAEQYKKKVAKEEKQVNDLQETFDVRKDNAQEILKNLSDLKLTTNKAKKIQEKFCNADKQQFVELENEIISGLTISDKDKKFSEISSLQENVKAIQNELGKVEKMTSIFTDKQIKVFTDKLNALIKSENNQITQLQKIAKEKSELEATAKAQQEAENARLQAQEQANYETQSQNSVTNGSTTNTPNYSSEGNTQPPSNSSGDRTGVIDGTNNGVGWAMTPDDVPPGAVIQPPR</sequence>
<evidence type="ECO:0000313" key="4">
    <source>
        <dbReference type="Proteomes" id="UP000501558"/>
    </source>
</evidence>
<evidence type="ECO:0000313" key="3">
    <source>
        <dbReference type="EMBL" id="QIW58389.1"/>
    </source>
</evidence>
<accession>A0AAE6YL26</accession>
<feature type="region of interest" description="Disordered" evidence="2">
    <location>
        <begin position="185"/>
        <end position="269"/>
    </location>
</feature>
<dbReference type="AlphaFoldDB" id="A0AAE6YL26"/>
<keyword evidence="4" id="KW-1185">Reference proteome</keyword>
<keyword evidence="1" id="KW-0175">Coiled coil</keyword>
<organism evidence="3 4">
    <name type="scientific">Pseudolactococcus raffinolactis</name>
    <dbReference type="NCBI Taxonomy" id="1366"/>
    <lineage>
        <taxon>Bacteria</taxon>
        <taxon>Bacillati</taxon>
        <taxon>Bacillota</taxon>
        <taxon>Bacilli</taxon>
        <taxon>Lactobacillales</taxon>
        <taxon>Streptococcaceae</taxon>
        <taxon>Pseudolactococcus</taxon>
    </lineage>
</organism>
<dbReference type="RefSeq" id="WP_167841299.1">
    <property type="nucleotide sequence ID" value="NZ_CP047628.1"/>
</dbReference>
<proteinExistence type="predicted"/>
<feature type="compositionally biased region" description="Polar residues" evidence="2">
    <location>
        <begin position="186"/>
        <end position="238"/>
    </location>
</feature>
<dbReference type="Proteomes" id="UP000501558">
    <property type="component" value="Chromosome"/>
</dbReference>
<evidence type="ECO:0000256" key="1">
    <source>
        <dbReference type="SAM" id="Coils"/>
    </source>
</evidence>
<reference evidence="3 4" key="1">
    <citation type="submission" date="2019-12" db="EMBL/GenBank/DDBJ databases">
        <title>Whole genome sequences of Lactococcus raffinolactis strains isolated from sewage.</title>
        <authorList>
            <person name="Ybazeta G."/>
            <person name="Ross M."/>
            <person name="Brabant-Kirwan D."/>
            <person name="Saleh M."/>
            <person name="Dillon J.A."/>
            <person name="Splinter K."/>
            <person name="Nokhbeh R."/>
        </authorList>
    </citation>
    <scope>NUCLEOTIDE SEQUENCE [LARGE SCALE GENOMIC DNA]</scope>
    <source>
        <strain evidence="3 4">Lr_19_14</strain>
    </source>
</reference>
<gene>
    <name evidence="3" type="ORF">GU334_05485</name>
</gene>
<feature type="coiled-coil region" evidence="1">
    <location>
        <begin position="31"/>
        <end position="58"/>
    </location>
</feature>